<dbReference type="PANTHER" id="PTHR37940:SF1">
    <property type="entry name" value="LYSINE--TRNA LIGASE"/>
    <property type="match status" value="1"/>
</dbReference>
<dbReference type="eggNOG" id="arCOG00485">
    <property type="taxonomic scope" value="Archaea"/>
</dbReference>
<dbReference type="InterPro" id="IPR001412">
    <property type="entry name" value="aa-tRNA-synth_I_CS"/>
</dbReference>
<keyword evidence="7 10" id="KW-0648">Protein biosynthesis</keyword>
<evidence type="ECO:0000313" key="13">
    <source>
        <dbReference type="Proteomes" id="UP000030624"/>
    </source>
</evidence>
<dbReference type="InterPro" id="IPR020751">
    <property type="entry name" value="aa-tRNA-synth_I_codon-bd_sub2"/>
</dbReference>
<evidence type="ECO:0000256" key="6">
    <source>
        <dbReference type="ARBA" id="ARBA00022840"/>
    </source>
</evidence>
<dbReference type="Pfam" id="PF01921">
    <property type="entry name" value="tRNA-synt_1f"/>
    <property type="match status" value="1"/>
</dbReference>
<dbReference type="Proteomes" id="UP000030624">
    <property type="component" value="Chromosome"/>
</dbReference>
<dbReference type="Pfam" id="PF19269">
    <property type="entry name" value="Anticodon_2"/>
    <property type="match status" value="1"/>
</dbReference>
<dbReference type="RefSeq" id="WP_048090495.1">
    <property type="nucleotide sequence ID" value="NZ_CP009552.1"/>
</dbReference>
<evidence type="ECO:0000256" key="3">
    <source>
        <dbReference type="ARBA" id="ARBA00022490"/>
    </source>
</evidence>
<dbReference type="Gene3D" id="1.10.10.770">
    <property type="match status" value="1"/>
</dbReference>
<keyword evidence="8 10" id="KW-0030">Aminoacyl-tRNA synthetase</keyword>
<sequence>MSDIIHWADVIAERILSEKDSVRIATGITPSGHIHLGNLREMLTADAIRRAIDEKGGKAEIVYIADTFDPLRKRYPFLPEEYENYVGMPLSRIPDPEGCHENYAEHFLQPFLESLEILGIPVTLKKAHEMYESGEYTGKTRTALEKKDEIAKILKEVSGRDVEDGWSPFMPVCKNCGRLNSTRVTGFDGKKVSYICRSCGHEGESDLTEGKLVWRVDWPARWGILGINVEPFGKDHAAAGGSYDTGKRIAKEIFGIEPPFPIVYEWINLKGKGAMKSSKGIVVPVREMVEILPPEIVRYIIIRSKPERHIEFDPGIGLLDVVDEFENAYHQGDRSVELSLVENVVYSDVPFRHLLVVGQIAEWDLEKVLEILERNGHEIDEDLKRDVERRLKYARKWLEKYAPENLKFSVKKSRDEIKSGFSEDEKRFLNEFAGSLEDDMDAEKLHKLVYEVAQKVGIKPEKAFQAIYKAILDTKHGPRAGYFLSSLGVDFVRKRFMEI</sequence>
<reference evidence="12 13" key="1">
    <citation type="journal article" date="2015" name="Appl. Environ. Microbiol.">
        <title>The Geoglobus acetivorans genome: Fe(III) reduction, acetate utilization, autotrophic growth, and degradation of aromatic compounds in a hyperthermophilic archaeon.</title>
        <authorList>
            <person name="Mardanov A.V."/>
            <person name="Slododkina G.B."/>
            <person name="Slobodkin A.I."/>
            <person name="Beletsky A.V."/>
            <person name="Gavrilov S.N."/>
            <person name="Kublanov I.V."/>
            <person name="Bonch-Osmolovskaya E.A."/>
            <person name="Skryabin K.G."/>
            <person name="Ravin N.V."/>
        </authorList>
    </citation>
    <scope>NUCLEOTIDE SEQUENCE [LARGE SCALE GENOMIC DNA]</scope>
    <source>
        <strain evidence="12 13">SBH6</strain>
    </source>
</reference>
<keyword evidence="3 10" id="KW-0963">Cytoplasm</keyword>
<comment type="similarity">
    <text evidence="2 10">Belongs to the class-I aminoacyl-tRNA synthetase family.</text>
</comment>
<dbReference type="InterPro" id="IPR008925">
    <property type="entry name" value="aa_tRNA-synth_I_cd-bd_sf"/>
</dbReference>
<evidence type="ECO:0000256" key="9">
    <source>
        <dbReference type="ARBA" id="ARBA00048573"/>
    </source>
</evidence>
<evidence type="ECO:0000256" key="8">
    <source>
        <dbReference type="ARBA" id="ARBA00023146"/>
    </source>
</evidence>
<evidence type="ECO:0000256" key="4">
    <source>
        <dbReference type="ARBA" id="ARBA00022598"/>
    </source>
</evidence>
<comment type="caution">
    <text evidence="10">Lacks conserved residue(s) required for the propagation of feature annotation.</text>
</comment>
<dbReference type="HOGENOM" id="CLU_025562_1_0_2"/>
<keyword evidence="4 10" id="KW-0436">Ligase</keyword>
<evidence type="ECO:0000256" key="1">
    <source>
        <dbReference type="ARBA" id="ARBA00004496"/>
    </source>
</evidence>
<evidence type="ECO:0000256" key="5">
    <source>
        <dbReference type="ARBA" id="ARBA00022741"/>
    </source>
</evidence>
<keyword evidence="5 10" id="KW-0547">Nucleotide-binding</keyword>
<dbReference type="PANTHER" id="PTHR37940">
    <property type="entry name" value="LYSINE--TRNA LIGASE"/>
    <property type="match status" value="1"/>
</dbReference>
<feature type="short sequence motif" description="'KMSKS' region" evidence="10">
    <location>
        <begin position="274"/>
        <end position="278"/>
    </location>
</feature>
<dbReference type="InterPro" id="IPR045462">
    <property type="entry name" value="aa-tRNA-synth_I_cd-bd"/>
</dbReference>
<evidence type="ECO:0000313" key="12">
    <source>
        <dbReference type="EMBL" id="AIY89287.1"/>
    </source>
</evidence>
<name>A0A0A7GEF1_GEOAI</name>
<keyword evidence="6 10" id="KW-0067">ATP-binding</keyword>
<dbReference type="STRING" id="565033.GACE_0230"/>
<dbReference type="InterPro" id="IPR042078">
    <property type="entry name" value="Lys-tRNA-ligase_SC_fold"/>
</dbReference>
<accession>A0A0A7GEF1</accession>
<comment type="catalytic activity">
    <reaction evidence="9 10">
        <text>tRNA(Lys) + L-lysine + ATP = L-lysyl-tRNA(Lys) + AMP + diphosphate</text>
        <dbReference type="Rhea" id="RHEA:20792"/>
        <dbReference type="Rhea" id="RHEA-COMP:9696"/>
        <dbReference type="Rhea" id="RHEA-COMP:9697"/>
        <dbReference type="ChEBI" id="CHEBI:30616"/>
        <dbReference type="ChEBI" id="CHEBI:32551"/>
        <dbReference type="ChEBI" id="CHEBI:33019"/>
        <dbReference type="ChEBI" id="CHEBI:78442"/>
        <dbReference type="ChEBI" id="CHEBI:78529"/>
        <dbReference type="ChEBI" id="CHEBI:456215"/>
        <dbReference type="EC" id="6.1.1.6"/>
    </reaction>
</comment>
<protein>
    <recommendedName>
        <fullName evidence="10">Lysine--tRNA ligase</fullName>
        <ecNumber evidence="10">6.1.1.6</ecNumber>
    </recommendedName>
    <alternativeName>
        <fullName evidence="10">Lysyl-tRNA synthetase</fullName>
        <shortName evidence="10">LysRS</shortName>
    </alternativeName>
</protein>
<dbReference type="GO" id="GO:0004824">
    <property type="term" value="F:lysine-tRNA ligase activity"/>
    <property type="evidence" value="ECO:0007669"/>
    <property type="project" value="UniProtKB-UniRule"/>
</dbReference>
<dbReference type="SUPFAM" id="SSF48163">
    <property type="entry name" value="An anticodon-binding domain of class I aminoacyl-tRNA synthetases"/>
    <property type="match status" value="1"/>
</dbReference>
<dbReference type="Gene3D" id="3.40.50.620">
    <property type="entry name" value="HUPs"/>
    <property type="match status" value="2"/>
</dbReference>
<evidence type="ECO:0000256" key="10">
    <source>
        <dbReference type="HAMAP-Rule" id="MF_00177"/>
    </source>
</evidence>
<dbReference type="SUPFAM" id="SSF52374">
    <property type="entry name" value="Nucleotidylyl transferase"/>
    <property type="match status" value="1"/>
</dbReference>
<dbReference type="AlphaFoldDB" id="A0A0A7GEF1"/>
<dbReference type="NCBIfam" id="TIGR00467">
    <property type="entry name" value="lysS_arch"/>
    <property type="match status" value="1"/>
</dbReference>
<organism evidence="12 13">
    <name type="scientific">Geoglobus acetivorans</name>
    <dbReference type="NCBI Taxonomy" id="565033"/>
    <lineage>
        <taxon>Archaea</taxon>
        <taxon>Methanobacteriati</taxon>
        <taxon>Methanobacteriota</taxon>
        <taxon>Archaeoglobi</taxon>
        <taxon>Archaeoglobales</taxon>
        <taxon>Archaeoglobaceae</taxon>
        <taxon>Geoglobus</taxon>
    </lineage>
</organism>
<comment type="subcellular location">
    <subcellularLocation>
        <location evidence="1 10">Cytoplasm</location>
    </subcellularLocation>
</comment>
<dbReference type="Gene3D" id="6.10.20.10">
    <property type="entry name" value="Lysine tRNA ligase, stem contact fold domain"/>
    <property type="match status" value="1"/>
</dbReference>
<dbReference type="GO" id="GO:0000049">
    <property type="term" value="F:tRNA binding"/>
    <property type="evidence" value="ECO:0007669"/>
    <property type="project" value="InterPro"/>
</dbReference>
<dbReference type="EC" id="6.1.1.6" evidence="10"/>
<dbReference type="InterPro" id="IPR002904">
    <property type="entry name" value="Lys-tRNA-ligase"/>
</dbReference>
<dbReference type="PROSITE" id="PS00178">
    <property type="entry name" value="AA_TRNA_LIGASE_I"/>
    <property type="match status" value="1"/>
</dbReference>
<dbReference type="HAMAP" id="MF_00177">
    <property type="entry name" value="Lys_tRNA_synth_class1"/>
    <property type="match status" value="1"/>
</dbReference>
<evidence type="ECO:0000256" key="7">
    <source>
        <dbReference type="ARBA" id="ARBA00022917"/>
    </source>
</evidence>
<dbReference type="EMBL" id="CP009552">
    <property type="protein sequence ID" value="AIY89287.1"/>
    <property type="molecule type" value="Genomic_DNA"/>
</dbReference>
<dbReference type="GO" id="GO:0005737">
    <property type="term" value="C:cytoplasm"/>
    <property type="evidence" value="ECO:0007669"/>
    <property type="project" value="UniProtKB-SubCell"/>
</dbReference>
<dbReference type="GeneID" id="24796830"/>
<dbReference type="GO" id="GO:0005524">
    <property type="term" value="F:ATP binding"/>
    <property type="evidence" value="ECO:0007669"/>
    <property type="project" value="UniProtKB-UniRule"/>
</dbReference>
<dbReference type="GO" id="GO:0006430">
    <property type="term" value="P:lysyl-tRNA aminoacylation"/>
    <property type="evidence" value="ECO:0007669"/>
    <property type="project" value="UniProtKB-UniRule"/>
</dbReference>
<proteinExistence type="inferred from homology"/>
<evidence type="ECO:0000259" key="11">
    <source>
        <dbReference type="Pfam" id="PF19269"/>
    </source>
</evidence>
<dbReference type="Gene3D" id="1.10.10.350">
    <property type="match status" value="1"/>
</dbReference>
<feature type="domain" description="Aminoacyl-tRNA synthetase class I anticodon-binding" evidence="11">
    <location>
        <begin position="418"/>
        <end position="496"/>
    </location>
</feature>
<dbReference type="InterPro" id="IPR014729">
    <property type="entry name" value="Rossmann-like_a/b/a_fold"/>
</dbReference>
<gene>
    <name evidence="10" type="primary">lysS</name>
    <name evidence="12" type="ORF">GACE_0230</name>
</gene>
<evidence type="ECO:0000256" key="2">
    <source>
        <dbReference type="ARBA" id="ARBA00005594"/>
    </source>
</evidence>
<dbReference type="KEGG" id="gac:GACE_0230"/>
<feature type="short sequence motif" description="'HIGH' region" evidence="10">
    <location>
        <begin position="30"/>
        <end position="38"/>
    </location>
</feature>